<keyword evidence="7" id="KW-0675">Receptor</keyword>
<evidence type="ECO:0000259" key="10">
    <source>
        <dbReference type="PROSITE" id="PS50262"/>
    </source>
</evidence>
<evidence type="ECO:0000256" key="5">
    <source>
        <dbReference type="ARBA" id="ARBA00023040"/>
    </source>
</evidence>
<feature type="transmembrane region" description="Helical" evidence="9">
    <location>
        <begin position="22"/>
        <end position="50"/>
    </location>
</feature>
<reference evidence="12" key="1">
    <citation type="submission" date="2021-02" db="EMBL/GenBank/DDBJ databases">
        <authorList>
            <person name="Nowell W R."/>
        </authorList>
    </citation>
    <scope>NUCLEOTIDE SEQUENCE</scope>
</reference>
<feature type="transmembrane region" description="Helical" evidence="9">
    <location>
        <begin position="111"/>
        <end position="130"/>
    </location>
</feature>
<evidence type="ECO:0000256" key="9">
    <source>
        <dbReference type="SAM" id="Phobius"/>
    </source>
</evidence>
<feature type="transmembrane region" description="Helical" evidence="9">
    <location>
        <begin position="57"/>
        <end position="83"/>
    </location>
</feature>
<name>A0A815AS69_9BILA</name>
<evidence type="ECO:0000256" key="8">
    <source>
        <dbReference type="ARBA" id="ARBA00023224"/>
    </source>
</evidence>
<dbReference type="SUPFAM" id="SSF81321">
    <property type="entry name" value="Family A G protein-coupled receptor-like"/>
    <property type="match status" value="1"/>
</dbReference>
<comment type="subcellular location">
    <subcellularLocation>
        <location evidence="1">Cell membrane</location>
        <topology evidence="1">Multi-pass membrane protein</topology>
    </subcellularLocation>
</comment>
<feature type="transmembrane region" description="Helical" evidence="9">
    <location>
        <begin position="185"/>
        <end position="210"/>
    </location>
</feature>
<protein>
    <recommendedName>
        <fullName evidence="10">G-protein coupled receptors family 1 profile domain-containing protein</fullName>
    </recommendedName>
</protein>
<dbReference type="GO" id="GO:0005886">
    <property type="term" value="C:plasma membrane"/>
    <property type="evidence" value="ECO:0007669"/>
    <property type="project" value="UniProtKB-SubCell"/>
</dbReference>
<evidence type="ECO:0000256" key="6">
    <source>
        <dbReference type="ARBA" id="ARBA00023136"/>
    </source>
</evidence>
<keyword evidence="2" id="KW-1003">Cell membrane</keyword>
<proteinExistence type="predicted"/>
<evidence type="ECO:0000256" key="2">
    <source>
        <dbReference type="ARBA" id="ARBA00022475"/>
    </source>
</evidence>
<dbReference type="InterPro" id="IPR000276">
    <property type="entry name" value="GPCR_Rhodpsn"/>
</dbReference>
<dbReference type="PANTHER" id="PTHR24228">
    <property type="entry name" value="B2 BRADYKININ RECEPTOR/ANGIOTENSIN II RECEPTOR"/>
    <property type="match status" value="1"/>
</dbReference>
<feature type="transmembrane region" description="Helical" evidence="9">
    <location>
        <begin position="284"/>
        <end position="307"/>
    </location>
</feature>
<dbReference type="GO" id="GO:0004930">
    <property type="term" value="F:G protein-coupled receptor activity"/>
    <property type="evidence" value="ECO:0007669"/>
    <property type="project" value="UniProtKB-KW"/>
</dbReference>
<dbReference type="CDD" id="cd00637">
    <property type="entry name" value="7tm_classA_rhodopsin-like"/>
    <property type="match status" value="1"/>
</dbReference>
<dbReference type="OrthoDB" id="10003538at2759"/>
<evidence type="ECO:0000256" key="3">
    <source>
        <dbReference type="ARBA" id="ARBA00022692"/>
    </source>
</evidence>
<dbReference type="Proteomes" id="UP000663832">
    <property type="component" value="Unassembled WGS sequence"/>
</dbReference>
<dbReference type="Proteomes" id="UP000663877">
    <property type="component" value="Unassembled WGS sequence"/>
</dbReference>
<organism evidence="12 13">
    <name type="scientific">Adineta steineri</name>
    <dbReference type="NCBI Taxonomy" id="433720"/>
    <lineage>
        <taxon>Eukaryota</taxon>
        <taxon>Metazoa</taxon>
        <taxon>Spiralia</taxon>
        <taxon>Gnathifera</taxon>
        <taxon>Rotifera</taxon>
        <taxon>Eurotatoria</taxon>
        <taxon>Bdelloidea</taxon>
        <taxon>Adinetida</taxon>
        <taxon>Adinetidae</taxon>
        <taxon>Adineta</taxon>
    </lineage>
</organism>
<keyword evidence="6 9" id="KW-0472">Membrane</keyword>
<evidence type="ECO:0000313" key="13">
    <source>
        <dbReference type="Proteomes" id="UP000663832"/>
    </source>
</evidence>
<dbReference type="EMBL" id="CAJNOI010000094">
    <property type="protein sequence ID" value="CAF1048363.1"/>
    <property type="molecule type" value="Genomic_DNA"/>
</dbReference>
<accession>A0A815AS69</accession>
<feature type="transmembrane region" description="Helical" evidence="9">
    <location>
        <begin position="142"/>
        <end position="161"/>
    </location>
</feature>
<keyword evidence="8" id="KW-0807">Transducer</keyword>
<evidence type="ECO:0000313" key="12">
    <source>
        <dbReference type="EMBL" id="CAF1260542.1"/>
    </source>
</evidence>
<feature type="transmembrane region" description="Helical" evidence="9">
    <location>
        <begin position="251"/>
        <end position="272"/>
    </location>
</feature>
<evidence type="ECO:0000256" key="1">
    <source>
        <dbReference type="ARBA" id="ARBA00004651"/>
    </source>
</evidence>
<sequence length="332" mass="37907">MNTTTTTTALAKTSNFSIKPHYILLDMFLISSIFLGFIFCISFICISVGYRSCRSVLTLLSANSCIAGLIFNGVQLINALLLFRDDIHLSTSNYSQFCEVRNYLMHVSGSLLYYSYCVQSISRLFFVVFYRHKFLLTYHIHFVLIAIQWTLGLILPVSMLTSGHRQYQTDTSQCFITIKNVSQTLYGMISMFVLPMTIISICYTHIICFVRAAVRRARKTNALPIRKFNLVRDQGAIHIKHRFSSTKDIKVFRHIIILITVLCIGGFPYSMLMVLNTQSIAPFSIYRLCITVFSLSVTVDMGAIFFFNKNVRTIFFNCFQGQSNRIGSLNRG</sequence>
<evidence type="ECO:0000313" key="11">
    <source>
        <dbReference type="EMBL" id="CAF1048363.1"/>
    </source>
</evidence>
<dbReference type="Gene3D" id="1.20.1070.10">
    <property type="entry name" value="Rhodopsin 7-helix transmembrane proteins"/>
    <property type="match status" value="1"/>
</dbReference>
<gene>
    <name evidence="11" type="ORF">BJG266_LOCUS18468</name>
    <name evidence="12" type="ORF">QVE165_LOCUS29025</name>
</gene>
<dbReference type="InterPro" id="IPR017452">
    <property type="entry name" value="GPCR_Rhodpsn_7TM"/>
</dbReference>
<dbReference type="PANTHER" id="PTHR24228:SF59">
    <property type="entry name" value="NEUROPEPTIDE RECEPTOR 15"/>
    <property type="match status" value="1"/>
</dbReference>
<evidence type="ECO:0000256" key="7">
    <source>
        <dbReference type="ARBA" id="ARBA00023170"/>
    </source>
</evidence>
<dbReference type="EMBL" id="CAJNOM010000230">
    <property type="protein sequence ID" value="CAF1260542.1"/>
    <property type="molecule type" value="Genomic_DNA"/>
</dbReference>
<evidence type="ECO:0000256" key="4">
    <source>
        <dbReference type="ARBA" id="ARBA00022989"/>
    </source>
</evidence>
<keyword evidence="4 9" id="KW-1133">Transmembrane helix</keyword>
<dbReference type="AlphaFoldDB" id="A0A815AS69"/>
<comment type="caution">
    <text evidence="12">The sequence shown here is derived from an EMBL/GenBank/DDBJ whole genome shotgun (WGS) entry which is preliminary data.</text>
</comment>
<dbReference type="PROSITE" id="PS50262">
    <property type="entry name" value="G_PROTEIN_RECEP_F1_2"/>
    <property type="match status" value="1"/>
</dbReference>
<keyword evidence="13" id="KW-1185">Reference proteome</keyword>
<keyword evidence="5" id="KW-0297">G-protein coupled receptor</keyword>
<keyword evidence="3 9" id="KW-0812">Transmembrane</keyword>
<dbReference type="Pfam" id="PF00001">
    <property type="entry name" value="7tm_1"/>
    <property type="match status" value="1"/>
</dbReference>
<feature type="domain" description="G-protein coupled receptors family 1 profile" evidence="10">
    <location>
        <begin position="36"/>
        <end position="316"/>
    </location>
</feature>